<keyword evidence="3" id="KW-0238">DNA-binding</keyword>
<reference evidence="7 8" key="1">
    <citation type="submission" date="2012-01" db="EMBL/GenBank/DDBJ databases">
        <title>Improved High-Quality Draft sequence of Metallosphaera yellowstonensis MK1.</title>
        <authorList>
            <consortium name="US DOE Joint Genome Institute"/>
            <person name="Lucas S."/>
            <person name="Han J."/>
            <person name="Cheng J.-F."/>
            <person name="Goodwin L."/>
            <person name="Pitluck S."/>
            <person name="Peters L."/>
            <person name="Teshima H."/>
            <person name="Detter J.C."/>
            <person name="Han C."/>
            <person name="Tapia R."/>
            <person name="Land M."/>
            <person name="Hauser L."/>
            <person name="Kyrpides N."/>
            <person name="Kozubal M."/>
            <person name="Macur R.E."/>
            <person name="Jay Z."/>
            <person name="Inskeep W."/>
            <person name="Woyke T."/>
        </authorList>
    </citation>
    <scope>NUCLEOTIDE SEQUENCE [LARGE SCALE GENOMIC DNA]</scope>
    <source>
        <strain evidence="7 8">MK1</strain>
    </source>
</reference>
<dbReference type="NCBIfam" id="TIGR01766">
    <property type="entry name" value="IS200/IS605 family accessory protein TnpB-like domain"/>
    <property type="match status" value="1"/>
</dbReference>
<proteinExistence type="inferred from homology"/>
<dbReference type="HOGENOM" id="CLU_149102_0_0_2"/>
<evidence type="ECO:0000256" key="2">
    <source>
        <dbReference type="ARBA" id="ARBA00022578"/>
    </source>
</evidence>
<organism evidence="7 8">
    <name type="scientific">Metallosphaera yellowstonensis MK1</name>
    <dbReference type="NCBI Taxonomy" id="671065"/>
    <lineage>
        <taxon>Archaea</taxon>
        <taxon>Thermoproteota</taxon>
        <taxon>Thermoprotei</taxon>
        <taxon>Sulfolobales</taxon>
        <taxon>Sulfolobaceae</taxon>
        <taxon>Metallosphaera</taxon>
    </lineage>
</organism>
<evidence type="ECO:0000256" key="4">
    <source>
        <dbReference type="ARBA" id="ARBA00023172"/>
    </source>
</evidence>
<dbReference type="GO" id="GO:0032196">
    <property type="term" value="P:transposition"/>
    <property type="evidence" value="ECO:0007669"/>
    <property type="project" value="UniProtKB-KW"/>
</dbReference>
<keyword evidence="8" id="KW-1185">Reference proteome</keyword>
<sequence>MKPYEKALRRLRKLHRDLSRKEFRSKNLFEAKVKLAKAYEHLKELRKDVYMRLGKHFSEKYDVVVMEDIQVKQLVGKSSRRLRLHDVVFPELKSIIRYQMEKYDKKLVLVEPVYTSKTCASCWHVKGLTLSDRMFVFTRGVTYLL</sequence>
<feature type="domain" description="Cas12f1-like TNB" evidence="6">
    <location>
        <begin position="89"/>
        <end position="136"/>
    </location>
</feature>
<gene>
    <name evidence="7" type="ORF">MetMK1DRAFT_00005920</name>
</gene>
<dbReference type="InterPro" id="IPR010095">
    <property type="entry name" value="Cas12f1-like_TNB"/>
</dbReference>
<dbReference type="Pfam" id="PF07282">
    <property type="entry name" value="Cas12f1-like_TNB"/>
    <property type="match status" value="1"/>
</dbReference>
<dbReference type="GO" id="GO:0003677">
    <property type="term" value="F:DNA binding"/>
    <property type="evidence" value="ECO:0007669"/>
    <property type="project" value="UniProtKB-KW"/>
</dbReference>
<dbReference type="OrthoDB" id="42575at2157"/>
<accession>H2C1G9</accession>
<dbReference type="Pfam" id="PF01385">
    <property type="entry name" value="OrfB_IS605"/>
    <property type="match status" value="1"/>
</dbReference>
<dbReference type="GO" id="GO:0006310">
    <property type="term" value="P:DNA recombination"/>
    <property type="evidence" value="ECO:0007669"/>
    <property type="project" value="UniProtKB-KW"/>
</dbReference>
<protein>
    <submittedName>
        <fullName evidence="7">Transposase, IS605 OrfB family, central region</fullName>
    </submittedName>
</protein>
<name>H2C1G9_9CREN</name>
<evidence type="ECO:0000259" key="6">
    <source>
        <dbReference type="Pfam" id="PF07282"/>
    </source>
</evidence>
<dbReference type="EMBL" id="JH597761">
    <property type="protein sequence ID" value="EHP70090.1"/>
    <property type="molecule type" value="Genomic_DNA"/>
</dbReference>
<evidence type="ECO:0000256" key="3">
    <source>
        <dbReference type="ARBA" id="ARBA00023125"/>
    </source>
</evidence>
<evidence type="ECO:0000256" key="1">
    <source>
        <dbReference type="ARBA" id="ARBA00008761"/>
    </source>
</evidence>
<evidence type="ECO:0000259" key="5">
    <source>
        <dbReference type="Pfam" id="PF01385"/>
    </source>
</evidence>
<evidence type="ECO:0000313" key="8">
    <source>
        <dbReference type="Proteomes" id="UP000003980"/>
    </source>
</evidence>
<feature type="domain" description="Probable transposase IS891/IS1136/IS1341" evidence="5">
    <location>
        <begin position="2"/>
        <end position="75"/>
    </location>
</feature>
<comment type="similarity">
    <text evidence="1">In the C-terminal section; belongs to the transposase 35 family.</text>
</comment>
<dbReference type="Proteomes" id="UP000003980">
    <property type="component" value="Unassembled WGS sequence"/>
</dbReference>
<dbReference type="InterPro" id="IPR001959">
    <property type="entry name" value="Transposase"/>
</dbReference>
<dbReference type="STRING" id="671065.MetMK1DRAFT_00005920"/>
<keyword evidence="2" id="KW-0815">Transposition</keyword>
<dbReference type="AlphaFoldDB" id="H2C1G9"/>
<keyword evidence="4" id="KW-0233">DNA recombination</keyword>
<evidence type="ECO:0000313" key="7">
    <source>
        <dbReference type="EMBL" id="EHP70090.1"/>
    </source>
</evidence>
<dbReference type="eggNOG" id="arCOG00684">
    <property type="taxonomic scope" value="Archaea"/>
</dbReference>